<organism evidence="1 2">
    <name type="scientific">Scophthalmus maximus</name>
    <name type="common">Turbot</name>
    <name type="synonym">Psetta maxima</name>
    <dbReference type="NCBI Taxonomy" id="52904"/>
    <lineage>
        <taxon>Eukaryota</taxon>
        <taxon>Metazoa</taxon>
        <taxon>Chordata</taxon>
        <taxon>Craniata</taxon>
        <taxon>Vertebrata</taxon>
        <taxon>Euteleostomi</taxon>
        <taxon>Actinopterygii</taxon>
        <taxon>Neopterygii</taxon>
        <taxon>Teleostei</taxon>
        <taxon>Neoteleostei</taxon>
        <taxon>Acanthomorphata</taxon>
        <taxon>Carangaria</taxon>
        <taxon>Pleuronectiformes</taxon>
        <taxon>Pleuronectoidei</taxon>
        <taxon>Scophthalmidae</taxon>
        <taxon>Scophthalmus</taxon>
    </lineage>
</organism>
<sequence>MLCCCQSITGLQCLFVLMVKIILTRSVGFRSGEREGPVNGIDAFIIQELPKHSGHNRSEDFIPVPNSSQDTVGYMTFVSLLTVLAAWVERQVCYNTTGSPSGADDAGVHCLFDLMTFVVKCFDFDRCFIISV</sequence>
<dbReference type="AlphaFoldDB" id="A0A6A4TUJ4"/>
<gene>
    <name evidence="1" type="ORF">F2P81_002201</name>
</gene>
<evidence type="ECO:0000313" key="1">
    <source>
        <dbReference type="EMBL" id="KAF0045672.1"/>
    </source>
</evidence>
<reference evidence="1 2" key="1">
    <citation type="submission" date="2019-06" db="EMBL/GenBank/DDBJ databases">
        <title>Draft genomes of female and male turbot (Scophthalmus maximus).</title>
        <authorList>
            <person name="Xu H."/>
            <person name="Xu X.-W."/>
            <person name="Shao C."/>
            <person name="Chen S."/>
        </authorList>
    </citation>
    <scope>NUCLEOTIDE SEQUENCE [LARGE SCALE GENOMIC DNA]</scope>
    <source>
        <strain evidence="1">Ysfricsl-2016a</strain>
        <tissue evidence="1">Blood</tissue>
    </source>
</reference>
<name>A0A6A4TUJ4_SCOMX</name>
<proteinExistence type="predicted"/>
<protein>
    <submittedName>
        <fullName evidence="1">Uncharacterized protein</fullName>
    </submittedName>
</protein>
<comment type="caution">
    <text evidence="1">The sequence shown here is derived from an EMBL/GenBank/DDBJ whole genome shotgun (WGS) entry which is preliminary data.</text>
</comment>
<dbReference type="Proteomes" id="UP000438429">
    <property type="component" value="Unassembled WGS sequence"/>
</dbReference>
<accession>A0A6A4TUJ4</accession>
<evidence type="ECO:0000313" key="2">
    <source>
        <dbReference type="Proteomes" id="UP000438429"/>
    </source>
</evidence>
<dbReference type="EMBL" id="VEVO01000002">
    <property type="protein sequence ID" value="KAF0045672.1"/>
    <property type="molecule type" value="Genomic_DNA"/>
</dbReference>